<name>A0AAN7VWQ1_9PEZI</name>
<comment type="caution">
    <text evidence="1">The sequence shown here is derived from an EMBL/GenBank/DDBJ whole genome shotgun (WGS) entry which is preliminary data.</text>
</comment>
<organism evidence="1 2">
    <name type="scientific">Elasticomyces elasticus</name>
    <dbReference type="NCBI Taxonomy" id="574655"/>
    <lineage>
        <taxon>Eukaryota</taxon>
        <taxon>Fungi</taxon>
        <taxon>Dikarya</taxon>
        <taxon>Ascomycota</taxon>
        <taxon>Pezizomycotina</taxon>
        <taxon>Dothideomycetes</taxon>
        <taxon>Dothideomycetidae</taxon>
        <taxon>Mycosphaerellales</taxon>
        <taxon>Teratosphaeriaceae</taxon>
        <taxon>Elasticomyces</taxon>
    </lineage>
</organism>
<gene>
    <name evidence="1" type="ORF">LTR97_012522</name>
</gene>
<protein>
    <submittedName>
        <fullName evidence="1">Uncharacterized protein</fullName>
    </submittedName>
</protein>
<proteinExistence type="predicted"/>
<evidence type="ECO:0000313" key="2">
    <source>
        <dbReference type="Proteomes" id="UP001310594"/>
    </source>
</evidence>
<dbReference type="EMBL" id="JAVRQU010000027">
    <property type="protein sequence ID" value="KAK5690038.1"/>
    <property type="molecule type" value="Genomic_DNA"/>
</dbReference>
<sequence length="195" mass="21883">MGFRSKLSTIFGNANRLPTNDRRVVVAHLSLPEDDLLRMKPLKQELESLIRDTGRQGQIATAARTLLDYIRNVVSGQFETWSEQTGIFVAIHEWTPWVPTDSLGLARRSLPIMTLMALYEAVIIASKSYLPEIFGALFPQKRAEVIGRIYKALCELQIASKKSQTGHAEIDNAVKTATVAMVYAVRYLARNGNHR</sequence>
<evidence type="ECO:0000313" key="1">
    <source>
        <dbReference type="EMBL" id="KAK5690038.1"/>
    </source>
</evidence>
<reference evidence="1" key="1">
    <citation type="submission" date="2023-08" db="EMBL/GenBank/DDBJ databases">
        <title>Black Yeasts Isolated from many extreme environments.</title>
        <authorList>
            <person name="Coleine C."/>
            <person name="Stajich J.E."/>
            <person name="Selbmann L."/>
        </authorList>
    </citation>
    <scope>NUCLEOTIDE SEQUENCE</scope>
    <source>
        <strain evidence="1">CCFEE 5810</strain>
    </source>
</reference>
<dbReference type="Proteomes" id="UP001310594">
    <property type="component" value="Unassembled WGS sequence"/>
</dbReference>
<accession>A0AAN7VWQ1</accession>
<dbReference type="AlphaFoldDB" id="A0AAN7VWQ1"/>